<organism evidence="2 3">
    <name type="scientific">Streptomyces typhae</name>
    <dbReference type="NCBI Taxonomy" id="2681492"/>
    <lineage>
        <taxon>Bacteria</taxon>
        <taxon>Bacillati</taxon>
        <taxon>Actinomycetota</taxon>
        <taxon>Actinomycetes</taxon>
        <taxon>Kitasatosporales</taxon>
        <taxon>Streptomycetaceae</taxon>
        <taxon>Streptomyces</taxon>
    </lineage>
</organism>
<keyword evidence="1" id="KW-0812">Transmembrane</keyword>
<feature type="transmembrane region" description="Helical" evidence="1">
    <location>
        <begin position="48"/>
        <end position="70"/>
    </location>
</feature>
<accession>A0A6L6WR29</accession>
<keyword evidence="1" id="KW-0472">Membrane</keyword>
<evidence type="ECO:0000256" key="1">
    <source>
        <dbReference type="SAM" id="Phobius"/>
    </source>
</evidence>
<evidence type="ECO:0000313" key="3">
    <source>
        <dbReference type="Proteomes" id="UP000483802"/>
    </source>
</evidence>
<keyword evidence="3" id="KW-1185">Reference proteome</keyword>
<gene>
    <name evidence="2" type="ORF">GPA10_04460</name>
</gene>
<reference evidence="2 3" key="1">
    <citation type="submission" date="2019-11" db="EMBL/GenBank/DDBJ databases">
        <title>Streptomyces typhae sp. nov., a novel endophytic actinomycete isolated from the root of cattail pollen (Typha angustifolia L.).</title>
        <authorList>
            <person name="Peng C."/>
        </authorList>
    </citation>
    <scope>NUCLEOTIDE SEQUENCE [LARGE SCALE GENOMIC DNA]</scope>
    <source>
        <strain evidence="3">p1417</strain>
    </source>
</reference>
<dbReference type="AlphaFoldDB" id="A0A6L6WR29"/>
<protein>
    <submittedName>
        <fullName evidence="2">Uncharacterized protein</fullName>
    </submittedName>
</protein>
<dbReference type="Pfam" id="PF19560">
    <property type="entry name" value="DUF6082"/>
    <property type="match status" value="1"/>
</dbReference>
<dbReference type="Proteomes" id="UP000483802">
    <property type="component" value="Unassembled WGS sequence"/>
</dbReference>
<proteinExistence type="predicted"/>
<name>A0A6L6WR29_9ACTN</name>
<evidence type="ECO:0000313" key="2">
    <source>
        <dbReference type="EMBL" id="MVO84039.1"/>
    </source>
</evidence>
<dbReference type="EMBL" id="WPNZ01000002">
    <property type="protein sequence ID" value="MVO84039.1"/>
    <property type="molecule type" value="Genomic_DNA"/>
</dbReference>
<sequence>MAQVLGLPRKTSIRITVGIAIFLLLTLTPIVLWLVAPSGVDWEKLGEISQIYGSSLSAVALLGVATSLAYQAHQTALANADARHTAYRELTILSLTDPTLMVCWPPRTPRLSMEETKQMMFVNLIINSWFTEYQLKHVTDDALLLSFRTHFRGEVARRHWQYSSSARRAWGEAMGDVYAVRFVSLGDEAFAQAAAEGPPTPSSGYFSPEA</sequence>
<dbReference type="InterPro" id="IPR045728">
    <property type="entry name" value="DUF6082"/>
</dbReference>
<dbReference type="RefSeq" id="WP_157164331.1">
    <property type="nucleotide sequence ID" value="NZ_WPNZ01000002.1"/>
</dbReference>
<feature type="transmembrane region" description="Helical" evidence="1">
    <location>
        <begin position="12"/>
        <end position="36"/>
    </location>
</feature>
<keyword evidence="1" id="KW-1133">Transmembrane helix</keyword>
<comment type="caution">
    <text evidence="2">The sequence shown here is derived from an EMBL/GenBank/DDBJ whole genome shotgun (WGS) entry which is preliminary data.</text>
</comment>